<evidence type="ECO:0000313" key="13">
    <source>
        <dbReference type="EMBL" id="MBB5205360.1"/>
    </source>
</evidence>
<comment type="catalytic activity">
    <reaction evidence="1">
        <text>Hydrolyzes the link between N-acetylmuramoyl residues and L-amino acid residues in certain cell-wall glycopeptides.</text>
        <dbReference type="EC" id="3.5.1.28"/>
    </reaction>
</comment>
<evidence type="ECO:0000256" key="1">
    <source>
        <dbReference type="ARBA" id="ARBA00001561"/>
    </source>
</evidence>
<dbReference type="SUPFAM" id="SSF53187">
    <property type="entry name" value="Zn-dependent exopeptidases"/>
    <property type="match status" value="1"/>
</dbReference>
<feature type="compositionally biased region" description="Pro residues" evidence="10">
    <location>
        <begin position="210"/>
        <end position="219"/>
    </location>
</feature>
<dbReference type="GO" id="GO:0009253">
    <property type="term" value="P:peptidoglycan catabolic process"/>
    <property type="evidence" value="ECO:0007669"/>
    <property type="project" value="InterPro"/>
</dbReference>
<evidence type="ECO:0000256" key="9">
    <source>
        <dbReference type="ARBA" id="ARBA00074581"/>
    </source>
</evidence>
<dbReference type="AlphaFoldDB" id="A0A840SAF2"/>
<organism evidence="13 14">
    <name type="scientific">Inhella inkyongensis</name>
    <dbReference type="NCBI Taxonomy" id="392593"/>
    <lineage>
        <taxon>Bacteria</taxon>
        <taxon>Pseudomonadati</taxon>
        <taxon>Pseudomonadota</taxon>
        <taxon>Betaproteobacteria</taxon>
        <taxon>Burkholderiales</taxon>
        <taxon>Sphaerotilaceae</taxon>
        <taxon>Inhella</taxon>
    </lineage>
</organism>
<dbReference type="FunFam" id="3.40.630.40:FF:000001">
    <property type="entry name" value="N-acetylmuramoyl-L-alanine amidase"/>
    <property type="match status" value="1"/>
</dbReference>
<evidence type="ECO:0000256" key="3">
    <source>
        <dbReference type="ARBA" id="ARBA00010860"/>
    </source>
</evidence>
<dbReference type="PANTHER" id="PTHR30404:SF0">
    <property type="entry name" value="N-ACETYLMURAMOYL-L-ALANINE AMIDASE AMIC"/>
    <property type="match status" value="1"/>
</dbReference>
<evidence type="ECO:0000256" key="8">
    <source>
        <dbReference type="ARBA" id="ARBA00023316"/>
    </source>
</evidence>
<feature type="region of interest" description="Disordered" evidence="10">
    <location>
        <begin position="176"/>
        <end position="226"/>
    </location>
</feature>
<dbReference type="SMART" id="SM00646">
    <property type="entry name" value="Ami_3"/>
    <property type="match status" value="1"/>
</dbReference>
<proteinExistence type="inferred from homology"/>
<dbReference type="Proteomes" id="UP000554837">
    <property type="component" value="Unassembled WGS sequence"/>
</dbReference>
<dbReference type="EMBL" id="JACHHO010000004">
    <property type="protein sequence ID" value="MBB5205360.1"/>
    <property type="molecule type" value="Genomic_DNA"/>
</dbReference>
<evidence type="ECO:0000256" key="7">
    <source>
        <dbReference type="ARBA" id="ARBA00022801"/>
    </source>
</evidence>
<comment type="subcellular location">
    <subcellularLocation>
        <location evidence="2">Periplasm</location>
    </subcellularLocation>
</comment>
<dbReference type="CDD" id="cd02696">
    <property type="entry name" value="MurNAc-LAA"/>
    <property type="match status" value="1"/>
</dbReference>
<dbReference type="GO" id="GO:0071555">
    <property type="term" value="P:cell wall organization"/>
    <property type="evidence" value="ECO:0007669"/>
    <property type="project" value="UniProtKB-KW"/>
</dbReference>
<evidence type="ECO:0000256" key="6">
    <source>
        <dbReference type="ARBA" id="ARBA00022764"/>
    </source>
</evidence>
<name>A0A840SAF2_9BURK</name>
<keyword evidence="8" id="KW-0961">Cell wall biogenesis/degradation</keyword>
<feature type="chain" id="PRO_5032972974" description="N-acetylmuramoyl-L-alanine amidase AmiC" evidence="11">
    <location>
        <begin position="24"/>
        <end position="463"/>
    </location>
</feature>
<feature type="signal peptide" evidence="11">
    <location>
        <begin position="1"/>
        <end position="23"/>
    </location>
</feature>
<evidence type="ECO:0000256" key="2">
    <source>
        <dbReference type="ARBA" id="ARBA00004418"/>
    </source>
</evidence>
<dbReference type="InterPro" id="IPR050695">
    <property type="entry name" value="N-acetylmuramoyl_amidase_3"/>
</dbReference>
<comment type="caution">
    <text evidence="13">The sequence shown here is derived from an EMBL/GenBank/DDBJ whole genome shotgun (WGS) entry which is preliminary data.</text>
</comment>
<evidence type="ECO:0000313" key="14">
    <source>
        <dbReference type="Proteomes" id="UP000554837"/>
    </source>
</evidence>
<sequence length="463" mass="49519">MSSRRLLLIHGACAWALPLAAPAQPGDAELVAVRLWPAQAYTRVTLESDKPLVARHFITEAPERLVIDIDGLTLSPRLKELVAKLQANDPFIASVRVGQYQPRVVRLVLDLKQSIAPQVFTLAPVAAYQHRLVLDLYPALGAKDPLLALVQEREVNAAAAAAAVNDELGQWIEKLPQKGATPPSSPALPSPTGAASAPSPAASSTVPAVPATPPTPAATPPGRRPRVERLIVVALDPGHGGEDPGAIGPTGLQEKDVVLAVAKQLRERLLEQANLRVLMTRDADYFVPLHERVRKARRVGADLFVSIHADAFIRPQARGASVFALGEKAATSAAARWLADKENAADAVGGLNKLAVRDEGVLKVLADMSTTAQIKDSLKLGGEVLTQIGRVGKLHKAQVEQAGFAVLKAPDVPSILVETAFISNPEEEAKLRDPDYQRELVEALAKGIQRYLARRPPLKRPVA</sequence>
<evidence type="ECO:0000256" key="4">
    <source>
        <dbReference type="ARBA" id="ARBA00011901"/>
    </source>
</evidence>
<feature type="domain" description="MurNAc-LAA" evidence="12">
    <location>
        <begin position="293"/>
        <end position="449"/>
    </location>
</feature>
<reference evidence="13 14" key="1">
    <citation type="submission" date="2020-08" db="EMBL/GenBank/DDBJ databases">
        <title>Genomic Encyclopedia of Type Strains, Phase IV (KMG-IV): sequencing the most valuable type-strain genomes for metagenomic binning, comparative biology and taxonomic classification.</title>
        <authorList>
            <person name="Goeker M."/>
        </authorList>
    </citation>
    <scope>NUCLEOTIDE SEQUENCE [LARGE SCALE GENOMIC DNA]</scope>
    <source>
        <strain evidence="13 14">DSM 23958</strain>
    </source>
</reference>
<keyword evidence="7 13" id="KW-0378">Hydrolase</keyword>
<comment type="similarity">
    <text evidence="3">Belongs to the N-acetylmuramoyl-L-alanine amidase 3 family.</text>
</comment>
<evidence type="ECO:0000259" key="12">
    <source>
        <dbReference type="SMART" id="SM00646"/>
    </source>
</evidence>
<accession>A0A840SAF2</accession>
<dbReference type="Pfam" id="PF11741">
    <property type="entry name" value="AMIN"/>
    <property type="match status" value="1"/>
</dbReference>
<protein>
    <recommendedName>
        <fullName evidence="9">N-acetylmuramoyl-L-alanine amidase AmiC</fullName>
        <ecNumber evidence="4">3.5.1.28</ecNumber>
    </recommendedName>
</protein>
<dbReference type="EC" id="3.5.1.28" evidence="4"/>
<dbReference type="InterPro" id="IPR021731">
    <property type="entry name" value="AMIN_dom"/>
</dbReference>
<keyword evidence="5 11" id="KW-0732">Signal</keyword>
<dbReference type="GO" id="GO:0030288">
    <property type="term" value="C:outer membrane-bounded periplasmic space"/>
    <property type="evidence" value="ECO:0007669"/>
    <property type="project" value="TreeGrafter"/>
</dbReference>
<dbReference type="PANTHER" id="PTHR30404">
    <property type="entry name" value="N-ACETYLMURAMOYL-L-ALANINE AMIDASE"/>
    <property type="match status" value="1"/>
</dbReference>
<dbReference type="RefSeq" id="WP_138856698.1">
    <property type="nucleotide sequence ID" value="NZ_CP040709.1"/>
</dbReference>
<keyword evidence="6" id="KW-0574">Periplasm</keyword>
<dbReference type="GO" id="GO:0008745">
    <property type="term" value="F:N-acetylmuramoyl-L-alanine amidase activity"/>
    <property type="evidence" value="ECO:0007669"/>
    <property type="project" value="UniProtKB-EC"/>
</dbReference>
<evidence type="ECO:0000256" key="10">
    <source>
        <dbReference type="SAM" id="MobiDB-lite"/>
    </source>
</evidence>
<feature type="compositionally biased region" description="Low complexity" evidence="10">
    <location>
        <begin position="190"/>
        <end position="209"/>
    </location>
</feature>
<dbReference type="Gene3D" id="2.60.40.3500">
    <property type="match status" value="1"/>
</dbReference>
<evidence type="ECO:0000256" key="5">
    <source>
        <dbReference type="ARBA" id="ARBA00022729"/>
    </source>
</evidence>
<dbReference type="InterPro" id="IPR002508">
    <property type="entry name" value="MurNAc-LAA_cat"/>
</dbReference>
<dbReference type="OrthoDB" id="9806267at2"/>
<evidence type="ECO:0000256" key="11">
    <source>
        <dbReference type="SAM" id="SignalP"/>
    </source>
</evidence>
<dbReference type="Gene3D" id="3.40.630.40">
    <property type="entry name" value="Zn-dependent exopeptidases"/>
    <property type="match status" value="1"/>
</dbReference>
<dbReference type="Pfam" id="PF01520">
    <property type="entry name" value="Amidase_3"/>
    <property type="match status" value="1"/>
</dbReference>
<gene>
    <name evidence="13" type="ORF">HNQ51_002679</name>
</gene>
<keyword evidence="14" id="KW-1185">Reference proteome</keyword>